<dbReference type="AlphaFoldDB" id="Q0FVW0"/>
<evidence type="ECO:0000256" key="1">
    <source>
        <dbReference type="SAM" id="MobiDB-lite"/>
    </source>
</evidence>
<dbReference type="HOGENOM" id="CLU_3421112_0_0_5"/>
<sequence length="24" mass="2736">MITSAASKFGVSRRRLRSSSRLLR</sequence>
<protein>
    <submittedName>
        <fullName evidence="2">Uncharacterized protein</fullName>
    </submittedName>
</protein>
<reference evidence="2 3" key="1">
    <citation type="journal article" date="2010" name="J. Bacteriol.">
        <title>Genome sequences of Pelagibaca bermudensis HTCC2601T and Maritimibacter alkaliphilus HTCC2654T, the type strains of two marine Roseobacter genera.</title>
        <authorList>
            <person name="Thrash J.C."/>
            <person name="Cho J.C."/>
            <person name="Ferriera S."/>
            <person name="Johnson J."/>
            <person name="Vergin K.L."/>
            <person name="Giovannoni S.J."/>
        </authorList>
    </citation>
    <scope>NUCLEOTIDE SEQUENCE [LARGE SCALE GENOMIC DNA]</scope>
    <source>
        <strain evidence="3">DSM 26914 / JCM 13377 / KCTC 12554 / HTCC2601</strain>
    </source>
</reference>
<comment type="caution">
    <text evidence="2">The sequence shown here is derived from an EMBL/GenBank/DDBJ whole genome shotgun (WGS) entry which is preliminary data.</text>
</comment>
<feature type="compositionally biased region" description="Basic residues" evidence="1">
    <location>
        <begin position="11"/>
        <end position="24"/>
    </location>
</feature>
<dbReference type="EMBL" id="AATQ01000001">
    <property type="protein sequence ID" value="EAU48792.1"/>
    <property type="molecule type" value="Genomic_DNA"/>
</dbReference>
<feature type="region of interest" description="Disordered" evidence="1">
    <location>
        <begin position="1"/>
        <end position="24"/>
    </location>
</feature>
<name>Q0FVW0_SALBH</name>
<accession>Q0FVW0</accession>
<gene>
    <name evidence="2" type="ORF">R2601_04428</name>
</gene>
<dbReference type="Proteomes" id="UP000006230">
    <property type="component" value="Unassembled WGS sequence"/>
</dbReference>
<keyword evidence="3" id="KW-1185">Reference proteome</keyword>
<proteinExistence type="predicted"/>
<organism evidence="2 3">
    <name type="scientific">Salipiger bermudensis (strain DSM 26914 / JCM 13377 / KCTC 12554 / HTCC2601)</name>
    <name type="common">Pelagibaca bermudensis</name>
    <dbReference type="NCBI Taxonomy" id="314265"/>
    <lineage>
        <taxon>Bacteria</taxon>
        <taxon>Pseudomonadati</taxon>
        <taxon>Pseudomonadota</taxon>
        <taxon>Alphaproteobacteria</taxon>
        <taxon>Rhodobacterales</taxon>
        <taxon>Roseobacteraceae</taxon>
        <taxon>Salipiger</taxon>
    </lineage>
</organism>
<evidence type="ECO:0000313" key="3">
    <source>
        <dbReference type="Proteomes" id="UP000006230"/>
    </source>
</evidence>
<evidence type="ECO:0000313" key="2">
    <source>
        <dbReference type="EMBL" id="EAU48792.1"/>
    </source>
</evidence>